<gene>
    <name evidence="7" type="ORF">Dace_2795</name>
</gene>
<evidence type="ECO:0000256" key="2">
    <source>
        <dbReference type="ARBA" id="ARBA00022692"/>
    </source>
</evidence>
<feature type="transmembrane region" description="Helical" evidence="5">
    <location>
        <begin position="26"/>
        <end position="47"/>
    </location>
</feature>
<dbReference type="InterPro" id="IPR002645">
    <property type="entry name" value="STAS_dom"/>
</dbReference>
<feature type="transmembrane region" description="Helical" evidence="5">
    <location>
        <begin position="174"/>
        <end position="192"/>
    </location>
</feature>
<keyword evidence="3 5" id="KW-1133">Transmembrane helix</keyword>
<dbReference type="InterPro" id="IPR001902">
    <property type="entry name" value="SLC26A/SulP_fam"/>
</dbReference>
<dbReference type="Proteomes" id="UP000005695">
    <property type="component" value="Unassembled WGS sequence"/>
</dbReference>
<feature type="transmembrane region" description="Helical" evidence="5">
    <location>
        <begin position="247"/>
        <end position="274"/>
    </location>
</feature>
<dbReference type="Pfam" id="PF01740">
    <property type="entry name" value="STAS"/>
    <property type="match status" value="1"/>
</dbReference>
<comment type="subcellular location">
    <subcellularLocation>
        <location evidence="1">Membrane</location>
        <topology evidence="1">Multi-pass membrane protein</topology>
    </subcellularLocation>
</comment>
<dbReference type="CDD" id="cd07042">
    <property type="entry name" value="STAS_SulP_like_sulfate_transporter"/>
    <property type="match status" value="1"/>
</dbReference>
<feature type="transmembrane region" description="Helical" evidence="5">
    <location>
        <begin position="123"/>
        <end position="143"/>
    </location>
</feature>
<organism evidence="7 8">
    <name type="scientific">Desulfuromonas acetoxidans (strain DSM 684 / 11070)</name>
    <dbReference type="NCBI Taxonomy" id="281689"/>
    <lineage>
        <taxon>Bacteria</taxon>
        <taxon>Pseudomonadati</taxon>
        <taxon>Thermodesulfobacteriota</taxon>
        <taxon>Desulfuromonadia</taxon>
        <taxon>Desulfuromonadales</taxon>
        <taxon>Desulfuromonadaceae</taxon>
        <taxon>Desulfuromonas</taxon>
    </lineage>
</organism>
<accession>Q1K3P5</accession>
<evidence type="ECO:0000313" key="8">
    <source>
        <dbReference type="Proteomes" id="UP000005695"/>
    </source>
</evidence>
<protein>
    <submittedName>
        <fullName evidence="7">Sulfate permease</fullName>
    </submittedName>
</protein>
<feature type="transmembrane region" description="Helical" evidence="5">
    <location>
        <begin position="204"/>
        <end position="227"/>
    </location>
</feature>
<evidence type="ECO:0000256" key="3">
    <source>
        <dbReference type="ARBA" id="ARBA00022989"/>
    </source>
</evidence>
<dbReference type="RefSeq" id="WP_005997751.1">
    <property type="nucleotide sequence ID" value="NZ_AAEW02000002.1"/>
</dbReference>
<proteinExistence type="predicted"/>
<feature type="transmembrane region" description="Helical" evidence="5">
    <location>
        <begin position="93"/>
        <end position="111"/>
    </location>
</feature>
<dbReference type="GO" id="GO:0016020">
    <property type="term" value="C:membrane"/>
    <property type="evidence" value="ECO:0007669"/>
    <property type="project" value="UniProtKB-SubCell"/>
</dbReference>
<keyword evidence="2 5" id="KW-0812">Transmembrane</keyword>
<name>Q1K3P5_DESA6</name>
<dbReference type="Gene3D" id="3.30.750.24">
    <property type="entry name" value="STAS domain"/>
    <property type="match status" value="1"/>
</dbReference>
<dbReference type="PANTHER" id="PTHR11814">
    <property type="entry name" value="SULFATE TRANSPORTER"/>
    <property type="match status" value="1"/>
</dbReference>
<dbReference type="InterPro" id="IPR011547">
    <property type="entry name" value="SLC26A/SulP_dom"/>
</dbReference>
<evidence type="ECO:0000313" key="7">
    <source>
        <dbReference type="EMBL" id="EAT16929.1"/>
    </source>
</evidence>
<feature type="transmembrane region" description="Helical" evidence="5">
    <location>
        <begin position="383"/>
        <end position="410"/>
    </location>
</feature>
<dbReference type="AlphaFoldDB" id="Q1K3P5"/>
<dbReference type="NCBIfam" id="TIGR00815">
    <property type="entry name" value="sulP"/>
    <property type="match status" value="1"/>
</dbReference>
<dbReference type="PROSITE" id="PS50801">
    <property type="entry name" value="STAS"/>
    <property type="match status" value="1"/>
</dbReference>
<evidence type="ECO:0000256" key="5">
    <source>
        <dbReference type="SAM" id="Phobius"/>
    </source>
</evidence>
<dbReference type="SUPFAM" id="SSF52091">
    <property type="entry name" value="SpoIIaa-like"/>
    <property type="match status" value="1"/>
</dbReference>
<feature type="transmembrane region" description="Helical" evidence="5">
    <location>
        <begin position="321"/>
        <end position="339"/>
    </location>
</feature>
<comment type="caution">
    <text evidence="7">The sequence shown here is derived from an EMBL/GenBank/DDBJ whole genome shotgun (WGS) entry which is preliminary data.</text>
</comment>
<sequence length="557" mass="59963">MTSRLVPELWCCLKEGYNRQRLVEDLLSGMIVGIVALPLAIAFAIASGVKPEQGLYTAVIAGFLISLLSGSRVQIGGPTGAFIVVVFSIVQQYGYGGLAVATIMAGALLVVMGVCRLGGAIKFIPYPMTIGFTSGIALIIAITQGKDLLGLTLTRSAEGIVDRVLLYVDAIDTLNLHAVIIAGLAMAILLLWPKVTKKVPGSIIALLVTTALVHVMDWPVATIGSAFGDVPSTLPMPHLPSIDLAMVPQLISPALTIALLAAIESLLSAVVADGMTGRRHKSNMELVAQGVANIASPLFGGIPATGAIARTATNVKSGGTSPVSGIVHALTLLLIMMLFGRWARLIPMATLAAILLIVAYHMSEWRHFVKLFRSPRNDIVVMLTTFVLTVFVDLTVAIETGVVLSALLFMQRMANATEVRHISREINDEEDEEDDQPICGRQIPSCVEVFEIHGPFFFGATNQFKDTLSIIKEPPQILILRMRHIFTIDATAIRVLEDVLEKTQRDGTQLMLSGVRPHLLKKLQKTHLYDEIGQGNIFAEIDTALTVARGLCRKSDD</sequence>
<dbReference type="InterPro" id="IPR036513">
    <property type="entry name" value="STAS_dom_sf"/>
</dbReference>
<feature type="domain" description="STAS" evidence="6">
    <location>
        <begin position="447"/>
        <end position="548"/>
    </location>
</feature>
<evidence type="ECO:0000256" key="4">
    <source>
        <dbReference type="ARBA" id="ARBA00023136"/>
    </source>
</evidence>
<dbReference type="Pfam" id="PF00916">
    <property type="entry name" value="Sulfate_transp"/>
    <property type="match status" value="1"/>
</dbReference>
<evidence type="ECO:0000256" key="1">
    <source>
        <dbReference type="ARBA" id="ARBA00004141"/>
    </source>
</evidence>
<keyword evidence="4 5" id="KW-0472">Membrane</keyword>
<feature type="transmembrane region" description="Helical" evidence="5">
    <location>
        <begin position="346"/>
        <end position="363"/>
    </location>
</feature>
<dbReference type="GO" id="GO:0055085">
    <property type="term" value="P:transmembrane transport"/>
    <property type="evidence" value="ECO:0007669"/>
    <property type="project" value="InterPro"/>
</dbReference>
<evidence type="ECO:0000259" key="6">
    <source>
        <dbReference type="PROSITE" id="PS50801"/>
    </source>
</evidence>
<reference evidence="7" key="2">
    <citation type="submission" date="2006-05" db="EMBL/GenBank/DDBJ databases">
        <title>Sequencing of the draft genome and assembly of Desulfuromonas acetoxidans DSM 684.</title>
        <authorList>
            <consortium name="US DOE Joint Genome Institute (JGI-PGF)"/>
            <person name="Copeland A."/>
            <person name="Lucas S."/>
            <person name="Lapidus A."/>
            <person name="Barry K."/>
            <person name="Detter J.C."/>
            <person name="Glavina del Rio T."/>
            <person name="Hammon N."/>
            <person name="Israni S."/>
            <person name="Dalin E."/>
            <person name="Tice H."/>
            <person name="Bruce D."/>
            <person name="Pitluck S."/>
            <person name="Richardson P."/>
        </authorList>
    </citation>
    <scope>NUCLEOTIDE SEQUENCE [LARGE SCALE GENOMIC DNA]</scope>
    <source>
        <strain evidence="7">DSM 684</strain>
    </source>
</reference>
<dbReference type="EMBL" id="AAEW02000002">
    <property type="protein sequence ID" value="EAT16929.1"/>
    <property type="molecule type" value="Genomic_DNA"/>
</dbReference>
<keyword evidence="8" id="KW-1185">Reference proteome</keyword>
<reference evidence="7" key="1">
    <citation type="submission" date="2006-05" db="EMBL/GenBank/DDBJ databases">
        <title>Annotation of the draft genome assembly of Desulfuromonas acetoxidans DSM 684.</title>
        <authorList>
            <consortium name="US DOE Joint Genome Institute (JGI-ORNL)"/>
            <person name="Larimer F."/>
            <person name="Land M."/>
            <person name="Hauser L."/>
        </authorList>
    </citation>
    <scope>NUCLEOTIDE SEQUENCE [LARGE SCALE GENOMIC DNA]</scope>
    <source>
        <strain evidence="7">DSM 684</strain>
    </source>
</reference>
<dbReference type="OrthoDB" id="9771198at2"/>
<feature type="transmembrane region" description="Helical" evidence="5">
    <location>
        <begin position="54"/>
        <end position="73"/>
    </location>
</feature>